<dbReference type="InterPro" id="IPR001584">
    <property type="entry name" value="Integrase_cat-core"/>
</dbReference>
<keyword evidence="4" id="KW-0378">Hydrolase</keyword>
<dbReference type="InterPro" id="IPR012337">
    <property type="entry name" value="RNaseH-like_sf"/>
</dbReference>
<keyword evidence="8" id="KW-0548">Nucleotidyltransferase</keyword>
<accession>A0ABD3AQW6</accession>
<evidence type="ECO:0000256" key="6">
    <source>
        <dbReference type="ARBA" id="ARBA00022908"/>
    </source>
</evidence>
<feature type="domain" description="Integrase catalytic" evidence="10">
    <location>
        <begin position="84"/>
        <end position="121"/>
    </location>
</feature>
<evidence type="ECO:0000256" key="2">
    <source>
        <dbReference type="ARBA" id="ARBA00022723"/>
    </source>
</evidence>
<gene>
    <name evidence="11" type="ORF">ACH5RR_006999</name>
</gene>
<dbReference type="GO" id="GO:0004519">
    <property type="term" value="F:endonuclease activity"/>
    <property type="evidence" value="ECO:0007669"/>
    <property type="project" value="UniProtKB-KW"/>
</dbReference>
<keyword evidence="12" id="KW-1185">Reference proteome</keyword>
<dbReference type="GO" id="GO:0003887">
    <property type="term" value="F:DNA-directed DNA polymerase activity"/>
    <property type="evidence" value="ECO:0007669"/>
    <property type="project" value="UniProtKB-KW"/>
</dbReference>
<dbReference type="PROSITE" id="PS50994">
    <property type="entry name" value="INTEGRASE"/>
    <property type="match status" value="1"/>
</dbReference>
<name>A0ABD3AQW6_9GENT</name>
<dbReference type="GO" id="GO:0015074">
    <property type="term" value="P:DNA integration"/>
    <property type="evidence" value="ECO:0007669"/>
    <property type="project" value="UniProtKB-KW"/>
</dbReference>
<keyword evidence="9" id="KW-0233">DNA recombination</keyword>
<keyword evidence="8" id="KW-0239">DNA-directed DNA polymerase</keyword>
<dbReference type="PANTHER" id="PTHR42648">
    <property type="entry name" value="TRANSPOSASE, PUTATIVE-RELATED"/>
    <property type="match status" value="1"/>
</dbReference>
<keyword evidence="8" id="KW-0808">Transferase</keyword>
<evidence type="ECO:0000256" key="9">
    <source>
        <dbReference type="ARBA" id="ARBA00023172"/>
    </source>
</evidence>
<evidence type="ECO:0000256" key="3">
    <source>
        <dbReference type="ARBA" id="ARBA00022759"/>
    </source>
</evidence>
<organism evidence="11 12">
    <name type="scientific">Cinchona calisaya</name>
    <dbReference type="NCBI Taxonomy" id="153742"/>
    <lineage>
        <taxon>Eukaryota</taxon>
        <taxon>Viridiplantae</taxon>
        <taxon>Streptophyta</taxon>
        <taxon>Embryophyta</taxon>
        <taxon>Tracheophyta</taxon>
        <taxon>Spermatophyta</taxon>
        <taxon>Magnoliopsida</taxon>
        <taxon>eudicotyledons</taxon>
        <taxon>Gunneridae</taxon>
        <taxon>Pentapetalae</taxon>
        <taxon>asterids</taxon>
        <taxon>lamiids</taxon>
        <taxon>Gentianales</taxon>
        <taxon>Rubiaceae</taxon>
        <taxon>Cinchonoideae</taxon>
        <taxon>Cinchoneae</taxon>
        <taxon>Cinchona</taxon>
    </lineage>
</organism>
<dbReference type="SUPFAM" id="SSF53098">
    <property type="entry name" value="Ribonuclease H-like"/>
    <property type="match status" value="1"/>
</dbReference>
<dbReference type="EMBL" id="JBJUIK010000003">
    <property type="protein sequence ID" value="KAL3533478.1"/>
    <property type="molecule type" value="Genomic_DNA"/>
</dbReference>
<dbReference type="PANTHER" id="PTHR42648:SF11">
    <property type="entry name" value="TRANSPOSON TY4-P GAG-POL POLYPROTEIN"/>
    <property type="match status" value="1"/>
</dbReference>
<dbReference type="GO" id="GO:0016787">
    <property type="term" value="F:hydrolase activity"/>
    <property type="evidence" value="ECO:0007669"/>
    <property type="project" value="UniProtKB-KW"/>
</dbReference>
<dbReference type="InterPro" id="IPR039537">
    <property type="entry name" value="Retrotran_Ty1/copia-like"/>
</dbReference>
<evidence type="ECO:0000256" key="5">
    <source>
        <dbReference type="ARBA" id="ARBA00022842"/>
    </source>
</evidence>
<reference evidence="11 12" key="1">
    <citation type="submission" date="2024-11" db="EMBL/GenBank/DDBJ databases">
        <title>A near-complete genome assembly of Cinchona calisaya.</title>
        <authorList>
            <person name="Lian D.C."/>
            <person name="Zhao X.W."/>
            <person name="Wei L."/>
        </authorList>
    </citation>
    <scope>NUCLEOTIDE SEQUENCE [LARGE SCALE GENOMIC DNA]</scope>
    <source>
        <tissue evidence="11">Nenye</tissue>
    </source>
</reference>
<evidence type="ECO:0000256" key="8">
    <source>
        <dbReference type="ARBA" id="ARBA00022932"/>
    </source>
</evidence>
<dbReference type="Gene3D" id="3.30.420.10">
    <property type="entry name" value="Ribonuclease H-like superfamily/Ribonuclease H"/>
    <property type="match status" value="1"/>
</dbReference>
<keyword evidence="1" id="KW-0540">Nuclease</keyword>
<keyword evidence="5" id="KW-0460">Magnesium</keyword>
<keyword evidence="7" id="KW-0695">RNA-directed DNA polymerase</keyword>
<proteinExistence type="predicted"/>
<evidence type="ECO:0000256" key="1">
    <source>
        <dbReference type="ARBA" id="ARBA00022722"/>
    </source>
</evidence>
<dbReference type="AlphaFoldDB" id="A0ABD3AQW6"/>
<dbReference type="InterPro" id="IPR025724">
    <property type="entry name" value="GAG-pre-integrase_dom"/>
</dbReference>
<dbReference type="GO" id="GO:0006310">
    <property type="term" value="P:DNA recombination"/>
    <property type="evidence" value="ECO:0007669"/>
    <property type="project" value="UniProtKB-KW"/>
</dbReference>
<dbReference type="GO" id="GO:0003964">
    <property type="term" value="F:RNA-directed DNA polymerase activity"/>
    <property type="evidence" value="ECO:0007669"/>
    <property type="project" value="UniProtKB-KW"/>
</dbReference>
<evidence type="ECO:0000313" key="12">
    <source>
        <dbReference type="Proteomes" id="UP001630127"/>
    </source>
</evidence>
<evidence type="ECO:0000259" key="10">
    <source>
        <dbReference type="PROSITE" id="PS50994"/>
    </source>
</evidence>
<dbReference type="Pfam" id="PF13976">
    <property type="entry name" value="gag_pre-integrs"/>
    <property type="match status" value="1"/>
</dbReference>
<protein>
    <recommendedName>
        <fullName evidence="10">Integrase catalytic domain-containing protein</fullName>
    </recommendedName>
</protein>
<dbReference type="Proteomes" id="UP001630127">
    <property type="component" value="Unassembled WGS sequence"/>
</dbReference>
<evidence type="ECO:0000256" key="4">
    <source>
        <dbReference type="ARBA" id="ARBA00022801"/>
    </source>
</evidence>
<sequence>MNHSRLWPFSLNCSDLPYFSSVTFDDTWLWHLRFGHLNFGSLKFLVRKNLVIGLPFINYPNKKCESCILRKKHRDPFPKNKAWRAKKPLQLIHLDLCSVEVPSNGGSKYFITFIDDFSRKT</sequence>
<keyword evidence="3" id="KW-0255">Endonuclease</keyword>
<dbReference type="InterPro" id="IPR036397">
    <property type="entry name" value="RNaseH_sf"/>
</dbReference>
<evidence type="ECO:0000313" key="11">
    <source>
        <dbReference type="EMBL" id="KAL3533478.1"/>
    </source>
</evidence>
<keyword evidence="2" id="KW-0479">Metal-binding</keyword>
<dbReference type="GO" id="GO:0046872">
    <property type="term" value="F:metal ion binding"/>
    <property type="evidence" value="ECO:0007669"/>
    <property type="project" value="UniProtKB-KW"/>
</dbReference>
<evidence type="ECO:0000256" key="7">
    <source>
        <dbReference type="ARBA" id="ARBA00022918"/>
    </source>
</evidence>
<keyword evidence="6" id="KW-0229">DNA integration</keyword>
<comment type="caution">
    <text evidence="11">The sequence shown here is derived from an EMBL/GenBank/DDBJ whole genome shotgun (WGS) entry which is preliminary data.</text>
</comment>